<evidence type="ECO:0000259" key="10">
    <source>
        <dbReference type="PROSITE" id="PS51903"/>
    </source>
</evidence>
<gene>
    <name evidence="11" type="ORF">TGP89_268650</name>
</gene>
<evidence type="ECO:0000256" key="9">
    <source>
        <dbReference type="SAM" id="MobiDB-lite"/>
    </source>
</evidence>
<dbReference type="PROSITE" id="PS51903">
    <property type="entry name" value="CLP_R"/>
    <property type="match status" value="1"/>
</dbReference>
<comment type="similarity">
    <text evidence="1 7">Belongs to the ClpA/ClpB family.</text>
</comment>
<dbReference type="Pfam" id="PF10431">
    <property type="entry name" value="ClpB_D2-small"/>
    <property type="match status" value="1"/>
</dbReference>
<dbReference type="FunFam" id="3.40.50.300:FF:000025">
    <property type="entry name" value="ATP-dependent Clp protease subunit"/>
    <property type="match status" value="1"/>
</dbReference>
<dbReference type="Pfam" id="PF07724">
    <property type="entry name" value="AAA_2"/>
    <property type="match status" value="1"/>
</dbReference>
<dbReference type="GO" id="GO:0005524">
    <property type="term" value="F:ATP binding"/>
    <property type="evidence" value="ECO:0007669"/>
    <property type="project" value="UniProtKB-KW"/>
</dbReference>
<dbReference type="PROSITE" id="PS00870">
    <property type="entry name" value="CLPAB_1"/>
    <property type="match status" value="1"/>
</dbReference>
<dbReference type="InterPro" id="IPR036628">
    <property type="entry name" value="Clp_N_dom_sf"/>
</dbReference>
<dbReference type="GO" id="GO:0005737">
    <property type="term" value="C:cytoplasm"/>
    <property type="evidence" value="ECO:0007669"/>
    <property type="project" value="TreeGrafter"/>
</dbReference>
<dbReference type="FunFam" id="3.40.50.300:FF:000010">
    <property type="entry name" value="Chaperone clpB 1, putative"/>
    <property type="match status" value="1"/>
</dbReference>
<dbReference type="InterPro" id="IPR003959">
    <property type="entry name" value="ATPase_AAA_core"/>
</dbReference>
<dbReference type="InterPro" id="IPR027417">
    <property type="entry name" value="P-loop_NTPase"/>
</dbReference>
<keyword evidence="3 7" id="KW-0547">Nucleotide-binding</keyword>
<proteinExistence type="inferred from homology"/>
<dbReference type="InterPro" id="IPR041546">
    <property type="entry name" value="ClpA/ClpB_AAA_lid"/>
</dbReference>
<dbReference type="Gene3D" id="1.10.1780.10">
    <property type="entry name" value="Clp, N-terminal domain"/>
    <property type="match status" value="1"/>
</dbReference>
<dbReference type="SMART" id="SM01086">
    <property type="entry name" value="ClpB_D2-small"/>
    <property type="match status" value="1"/>
</dbReference>
<dbReference type="PANTHER" id="PTHR11638:SF18">
    <property type="entry name" value="HEAT SHOCK PROTEIN 104"/>
    <property type="match status" value="1"/>
</dbReference>
<dbReference type="VEuPathDB" id="ToxoDB:TGP89_268650"/>
<sequence length="1020" mass="113330">MLRQGCRCPLRGPAKVAVAFKEAPLSRAVSVNRSSGCSSLVSLRSFSTRGSRLIFSGDFSSRYRGRFGLSYSDLLGFERRPREALDHIPRFMQASCFSAAANTPGFSLKGDDYTDRALEALAGMISLAQEYSPPTLETELLVLSLLNQGEDGLFTMIMKQAGVDLDKLRSGVVDFVERHPTVSDNSTRTLGPVLQKVLSSANSLRLQWHDEYISVEHLAAALADEDSRFLVRFLKESKLTANDIRQAIKAIRGTRRVNTKTPEVSYQSLKKYGRDLTEAAMANELDPVIGRDKEVRRVIQILSRRTKNNPIILGDPGVGKTAIAEGLAQRIVSGDVPDTLAGRQLISLDLGALLAGAKLRGEFEERLKSVIREVQESSGQIILFIDEIHMVVGAGSAGESGMDAGNILKPMLARGELRCIGATTLDEYRKYIEKDKALERRFQVVLVDEPRVEDALSILRGLKERYEMHHGVSIRDSALVAACVLSNRYIQDRFLPDKAIDLIDEAASKIKIEVTSKPTRLDEIDRKLMQLEMEKISIVSDMKGGQDAAEQQRLQTLEKKMADLKEEQSRLNAIWEQERAEIEKIADLKQEIDEAKVEQQKAEREYNLNKAAQIRYGKIPELTQKLATLEAAAKREELSSSRLLRDTVTAEDIAQVVGSWTGIPVSRLVEGEREKLLGLEKALNDRVIGQEEGVRSVAEAIQRSRAGLCDPNRPIASLVFLGPTGVGKTELCKALARQLFDTEEALLRFDMSEYMEKHSTARLIGAPPGYIGFDKGGQLTEAVRRRPYSVLLFDEMEKAHPEVFNIFLQILEDGILTDSHGHTVSFKNCIIIFTSNMGSDLLLQASGTKDREEVTQALMEIVRRHLRPELVNRMDEFVVFNPLSEANLFGIFDLEVAKLQARLTDRRLTLSVTHRAKADIVQAAYDPNFGARPLRRAVQHTLETPLSRLILSGSISNGRRVGVASKQEELPVSSEKIEDSKIPENLQFFLYPQEGTAQHMLASGDTGDASKDTGETAAFS</sequence>
<evidence type="ECO:0000256" key="6">
    <source>
        <dbReference type="PROSITE-ProRule" id="PRU01251"/>
    </source>
</evidence>
<feature type="coiled-coil region" evidence="8">
    <location>
        <begin position="547"/>
        <end position="639"/>
    </location>
</feature>
<keyword evidence="4 7" id="KW-0067">ATP-binding</keyword>
<evidence type="ECO:0000313" key="11">
    <source>
        <dbReference type="EMBL" id="KFG52503.1"/>
    </source>
</evidence>
<dbReference type="OrthoDB" id="47330at2759"/>
<feature type="domain" description="Clp R" evidence="10">
    <location>
        <begin position="110"/>
        <end position="254"/>
    </location>
</feature>
<evidence type="ECO:0000256" key="4">
    <source>
        <dbReference type="ARBA" id="ARBA00022840"/>
    </source>
</evidence>
<evidence type="ECO:0000256" key="2">
    <source>
        <dbReference type="ARBA" id="ARBA00022737"/>
    </source>
</evidence>
<dbReference type="InterPro" id="IPR001270">
    <property type="entry name" value="ClpA/B"/>
</dbReference>
<dbReference type="InterPro" id="IPR050130">
    <property type="entry name" value="ClpA_ClpB"/>
</dbReference>
<organism evidence="11 12">
    <name type="scientific">Toxoplasma gondii p89</name>
    <dbReference type="NCBI Taxonomy" id="943119"/>
    <lineage>
        <taxon>Eukaryota</taxon>
        <taxon>Sar</taxon>
        <taxon>Alveolata</taxon>
        <taxon>Apicomplexa</taxon>
        <taxon>Conoidasida</taxon>
        <taxon>Coccidia</taxon>
        <taxon>Eucoccidiorida</taxon>
        <taxon>Eimeriorina</taxon>
        <taxon>Sarcocystidae</taxon>
        <taxon>Toxoplasma</taxon>
    </lineage>
</organism>
<dbReference type="EMBL" id="AEYI02000011">
    <property type="protein sequence ID" value="KFG52503.1"/>
    <property type="molecule type" value="Genomic_DNA"/>
</dbReference>
<dbReference type="GO" id="GO:0008233">
    <property type="term" value="F:peptidase activity"/>
    <property type="evidence" value="ECO:0007669"/>
    <property type="project" value="UniProtKB-KW"/>
</dbReference>
<dbReference type="SUPFAM" id="SSF81923">
    <property type="entry name" value="Double Clp-N motif"/>
    <property type="match status" value="1"/>
</dbReference>
<name>A0A086L785_TOXGO</name>
<dbReference type="Pfam" id="PF02861">
    <property type="entry name" value="Clp_N"/>
    <property type="match status" value="1"/>
</dbReference>
<evidence type="ECO:0000256" key="1">
    <source>
        <dbReference type="ARBA" id="ARBA00008675"/>
    </source>
</evidence>
<dbReference type="Gene3D" id="3.40.50.300">
    <property type="entry name" value="P-loop containing nucleotide triphosphate hydrolases"/>
    <property type="match status" value="3"/>
</dbReference>
<dbReference type="Pfam" id="PF00004">
    <property type="entry name" value="AAA"/>
    <property type="match status" value="1"/>
</dbReference>
<dbReference type="AlphaFoldDB" id="A0A086L785"/>
<dbReference type="FunFam" id="3.40.50.300:FF:000120">
    <property type="entry name" value="ATP-dependent chaperone ClpB"/>
    <property type="match status" value="1"/>
</dbReference>
<dbReference type="Pfam" id="PF17871">
    <property type="entry name" value="AAA_lid_9"/>
    <property type="match status" value="1"/>
</dbReference>
<evidence type="ECO:0000313" key="12">
    <source>
        <dbReference type="Proteomes" id="UP000028828"/>
    </source>
</evidence>
<dbReference type="PRINTS" id="PR00300">
    <property type="entry name" value="CLPPROTEASEA"/>
</dbReference>
<feature type="region of interest" description="Disordered" evidence="9">
    <location>
        <begin position="1000"/>
        <end position="1020"/>
    </location>
</feature>
<dbReference type="PANTHER" id="PTHR11638">
    <property type="entry name" value="ATP-DEPENDENT CLP PROTEASE"/>
    <property type="match status" value="1"/>
</dbReference>
<evidence type="ECO:0000256" key="5">
    <source>
        <dbReference type="ARBA" id="ARBA00023186"/>
    </source>
</evidence>
<evidence type="ECO:0000256" key="3">
    <source>
        <dbReference type="ARBA" id="ARBA00022741"/>
    </source>
</evidence>
<keyword evidence="2 6" id="KW-0677">Repeat</keyword>
<evidence type="ECO:0000256" key="7">
    <source>
        <dbReference type="RuleBase" id="RU004432"/>
    </source>
</evidence>
<keyword evidence="5 7" id="KW-0143">Chaperone</keyword>
<reference evidence="11 12" key="1">
    <citation type="submission" date="2014-03" db="EMBL/GenBank/DDBJ databases">
        <authorList>
            <person name="Sibley D."/>
            <person name="Venepally P."/>
            <person name="Karamycheva S."/>
            <person name="Hadjithomas M."/>
            <person name="Khan A."/>
            <person name="Brunk B."/>
            <person name="Roos D."/>
            <person name="Caler E."/>
            <person name="Lorenzi H."/>
        </authorList>
    </citation>
    <scope>NUCLEOTIDE SEQUENCE [LARGE SCALE GENOMIC DNA]</scope>
    <source>
        <strain evidence="12">p89</strain>
    </source>
</reference>
<dbReference type="Proteomes" id="UP000028828">
    <property type="component" value="Unassembled WGS sequence"/>
</dbReference>
<dbReference type="InterPro" id="IPR004176">
    <property type="entry name" value="Clp_R_N"/>
</dbReference>
<dbReference type="CDD" id="cd00009">
    <property type="entry name" value="AAA"/>
    <property type="match status" value="1"/>
</dbReference>
<accession>A0A086L785</accession>
<keyword evidence="11" id="KW-0378">Hydrolase</keyword>
<dbReference type="GO" id="GO:0016887">
    <property type="term" value="F:ATP hydrolysis activity"/>
    <property type="evidence" value="ECO:0007669"/>
    <property type="project" value="InterPro"/>
</dbReference>
<dbReference type="InterPro" id="IPR028299">
    <property type="entry name" value="ClpA/B_CS2"/>
</dbReference>
<dbReference type="SMR" id="A0A086L785"/>
<dbReference type="InterPro" id="IPR003593">
    <property type="entry name" value="AAA+_ATPase"/>
</dbReference>
<keyword evidence="8" id="KW-0175">Coiled coil</keyword>
<dbReference type="GO" id="GO:0006508">
    <property type="term" value="P:proteolysis"/>
    <property type="evidence" value="ECO:0007669"/>
    <property type="project" value="UniProtKB-KW"/>
</dbReference>
<dbReference type="InterPro" id="IPR019489">
    <property type="entry name" value="Clp_ATPase_C"/>
</dbReference>
<keyword evidence="11" id="KW-0645">Protease</keyword>
<dbReference type="SUPFAM" id="SSF52540">
    <property type="entry name" value="P-loop containing nucleoside triphosphate hydrolases"/>
    <property type="match status" value="2"/>
</dbReference>
<dbReference type="SMART" id="SM00382">
    <property type="entry name" value="AAA"/>
    <property type="match status" value="2"/>
</dbReference>
<dbReference type="PROSITE" id="PS00871">
    <property type="entry name" value="CLPAB_2"/>
    <property type="match status" value="1"/>
</dbReference>
<dbReference type="Gene3D" id="1.10.8.60">
    <property type="match status" value="1"/>
</dbReference>
<dbReference type="InterPro" id="IPR018368">
    <property type="entry name" value="ClpA/B_CS1"/>
</dbReference>
<dbReference type="GO" id="GO:0034605">
    <property type="term" value="P:cellular response to heat"/>
    <property type="evidence" value="ECO:0007669"/>
    <property type="project" value="TreeGrafter"/>
</dbReference>
<evidence type="ECO:0000256" key="8">
    <source>
        <dbReference type="SAM" id="Coils"/>
    </source>
</evidence>
<dbReference type="CDD" id="cd19499">
    <property type="entry name" value="RecA-like_ClpB_Hsp104-like"/>
    <property type="match status" value="1"/>
</dbReference>
<comment type="caution">
    <text evidence="11">The sequence shown here is derived from an EMBL/GenBank/DDBJ whole genome shotgun (WGS) entry which is preliminary data.</text>
</comment>
<protein>
    <submittedName>
        <fullName evidence="11">Putative ATP-dependent Clp protease, Hsp 100, ATP-binding subunit ClpB</fullName>
    </submittedName>
</protein>